<evidence type="ECO:0000256" key="7">
    <source>
        <dbReference type="ARBA" id="ARBA00022840"/>
    </source>
</evidence>
<evidence type="ECO:0000256" key="6">
    <source>
        <dbReference type="ARBA" id="ARBA00022777"/>
    </source>
</evidence>
<dbReference type="PIRSF" id="PIRSF035805">
    <property type="entry name" value="TK_cell"/>
    <property type="match status" value="1"/>
</dbReference>
<reference evidence="8" key="1">
    <citation type="journal article" date="2020" name="Nature">
        <title>Giant virus diversity and host interactions through global metagenomics.</title>
        <authorList>
            <person name="Schulz F."/>
            <person name="Roux S."/>
            <person name="Paez-Espino D."/>
            <person name="Jungbluth S."/>
            <person name="Walsh D.A."/>
            <person name="Denef V.J."/>
            <person name="McMahon K.D."/>
            <person name="Konstantinidis K.T."/>
            <person name="Eloe-Fadrosh E.A."/>
            <person name="Kyrpides N.C."/>
            <person name="Woyke T."/>
        </authorList>
    </citation>
    <scope>NUCLEOTIDE SEQUENCE</scope>
    <source>
        <strain evidence="8">GVMAG-M-3300010158-55</strain>
    </source>
</reference>
<comment type="similarity">
    <text evidence="1">Belongs to the thymidine kinase family.</text>
</comment>
<dbReference type="EMBL" id="MN739100">
    <property type="protein sequence ID" value="QHS88574.1"/>
    <property type="molecule type" value="Genomic_DNA"/>
</dbReference>
<dbReference type="PANTHER" id="PTHR11441:SF0">
    <property type="entry name" value="THYMIDINE KINASE, CYTOSOLIC"/>
    <property type="match status" value="1"/>
</dbReference>
<keyword evidence="6" id="KW-0418">Kinase</keyword>
<dbReference type="GO" id="GO:0046104">
    <property type="term" value="P:thymidine metabolic process"/>
    <property type="evidence" value="ECO:0007669"/>
    <property type="project" value="TreeGrafter"/>
</dbReference>
<keyword evidence="4" id="KW-0808">Transferase</keyword>
<evidence type="ECO:0000256" key="3">
    <source>
        <dbReference type="ARBA" id="ARBA00022634"/>
    </source>
</evidence>
<dbReference type="InterPro" id="IPR001267">
    <property type="entry name" value="Thymidine_kinase"/>
</dbReference>
<keyword evidence="3" id="KW-0237">DNA synthesis</keyword>
<evidence type="ECO:0000313" key="8">
    <source>
        <dbReference type="EMBL" id="QHS88574.1"/>
    </source>
</evidence>
<dbReference type="Pfam" id="PF00265">
    <property type="entry name" value="TK"/>
    <property type="match status" value="1"/>
</dbReference>
<name>A0A6C0B9U6_9ZZZZ</name>
<keyword evidence="5" id="KW-0547">Nucleotide-binding</keyword>
<dbReference type="PANTHER" id="PTHR11441">
    <property type="entry name" value="THYMIDINE KINASE"/>
    <property type="match status" value="1"/>
</dbReference>
<dbReference type="Gene3D" id="3.40.50.300">
    <property type="entry name" value="P-loop containing nucleotide triphosphate hydrolases"/>
    <property type="match status" value="1"/>
</dbReference>
<dbReference type="SUPFAM" id="SSF52540">
    <property type="entry name" value="P-loop containing nucleoside triphosphate hydrolases"/>
    <property type="match status" value="1"/>
</dbReference>
<evidence type="ECO:0000256" key="1">
    <source>
        <dbReference type="ARBA" id="ARBA00007587"/>
    </source>
</evidence>
<evidence type="ECO:0000256" key="5">
    <source>
        <dbReference type="ARBA" id="ARBA00022741"/>
    </source>
</evidence>
<sequence length="166" mass="19086">MLHIVTGCMFAGKTTELTCVYDTIDQTKYQVIVLDYYTETIDYDILVTHDGKSIKCRKIQQLYCLDYKPYDIILINEAQFFTGLKDFVVEALKQNKTIYLFGLDGDFKQEKFGELIELLPMADTYKKLYATCACGAKASFSKRLSNDLTQYKPHDTYIPVCRACLS</sequence>
<proteinExistence type="inferred from homology"/>
<dbReference type="GO" id="GO:0071897">
    <property type="term" value="P:DNA biosynthetic process"/>
    <property type="evidence" value="ECO:0007669"/>
    <property type="project" value="UniProtKB-KW"/>
</dbReference>
<dbReference type="EC" id="2.7.1.21" evidence="2"/>
<dbReference type="GO" id="GO:0004797">
    <property type="term" value="F:thymidine kinase activity"/>
    <property type="evidence" value="ECO:0007669"/>
    <property type="project" value="UniProtKB-EC"/>
</dbReference>
<dbReference type="GO" id="GO:0005524">
    <property type="term" value="F:ATP binding"/>
    <property type="evidence" value="ECO:0007669"/>
    <property type="project" value="UniProtKB-KW"/>
</dbReference>
<keyword evidence="7" id="KW-0067">ATP-binding</keyword>
<evidence type="ECO:0000256" key="2">
    <source>
        <dbReference type="ARBA" id="ARBA00012118"/>
    </source>
</evidence>
<evidence type="ECO:0000256" key="4">
    <source>
        <dbReference type="ARBA" id="ARBA00022679"/>
    </source>
</evidence>
<accession>A0A6C0B9U6</accession>
<protein>
    <recommendedName>
        <fullName evidence="2">thymidine kinase</fullName>
        <ecNumber evidence="2">2.7.1.21</ecNumber>
    </recommendedName>
</protein>
<organism evidence="8">
    <name type="scientific">viral metagenome</name>
    <dbReference type="NCBI Taxonomy" id="1070528"/>
    <lineage>
        <taxon>unclassified sequences</taxon>
        <taxon>metagenomes</taxon>
        <taxon>organismal metagenomes</taxon>
    </lineage>
</organism>
<dbReference type="InterPro" id="IPR027417">
    <property type="entry name" value="P-loop_NTPase"/>
</dbReference>
<dbReference type="AlphaFoldDB" id="A0A6C0B9U6"/>